<name>A0ABT6P4T1_9BACT</name>
<accession>A0ABT6P4T1</accession>
<dbReference type="EMBL" id="JARZHI010000062">
    <property type="protein sequence ID" value="MDI1435612.1"/>
    <property type="molecule type" value="Genomic_DNA"/>
</dbReference>
<gene>
    <name evidence="3" type="ORF">QHF89_39280</name>
</gene>
<evidence type="ECO:0000313" key="3">
    <source>
        <dbReference type="EMBL" id="MDI1435612.1"/>
    </source>
</evidence>
<organism evidence="3 4">
    <name type="scientific">Polyangium sorediatum</name>
    <dbReference type="NCBI Taxonomy" id="889274"/>
    <lineage>
        <taxon>Bacteria</taxon>
        <taxon>Pseudomonadati</taxon>
        <taxon>Myxococcota</taxon>
        <taxon>Polyangia</taxon>
        <taxon>Polyangiales</taxon>
        <taxon>Polyangiaceae</taxon>
        <taxon>Polyangium</taxon>
    </lineage>
</organism>
<dbReference type="Pfam" id="PF01740">
    <property type="entry name" value="STAS"/>
    <property type="match status" value="1"/>
</dbReference>
<dbReference type="PANTHER" id="PTHR33745">
    <property type="entry name" value="RSBT ANTAGONIST PROTEIN RSBS-RELATED"/>
    <property type="match status" value="1"/>
</dbReference>
<dbReference type="PROSITE" id="PS50801">
    <property type="entry name" value="STAS"/>
    <property type="match status" value="1"/>
</dbReference>
<dbReference type="SUPFAM" id="SSF55785">
    <property type="entry name" value="PYP-like sensor domain (PAS domain)"/>
    <property type="match status" value="1"/>
</dbReference>
<keyword evidence="4" id="KW-1185">Reference proteome</keyword>
<dbReference type="InterPro" id="IPR035965">
    <property type="entry name" value="PAS-like_dom_sf"/>
</dbReference>
<dbReference type="Proteomes" id="UP001160301">
    <property type="component" value="Unassembled WGS sequence"/>
</dbReference>
<dbReference type="InterPro" id="IPR051932">
    <property type="entry name" value="Bact_StressResp_Reg"/>
</dbReference>
<evidence type="ECO:0000256" key="1">
    <source>
        <dbReference type="ARBA" id="ARBA00022553"/>
    </source>
</evidence>
<reference evidence="3 4" key="1">
    <citation type="submission" date="2023-04" db="EMBL/GenBank/DDBJ databases">
        <title>The genome sequence of Polyangium sorediatum DSM14670.</title>
        <authorList>
            <person name="Zhang X."/>
        </authorList>
    </citation>
    <scope>NUCLEOTIDE SEQUENCE [LARGE SCALE GENOMIC DNA]</scope>
    <source>
        <strain evidence="3 4">DSM 14670</strain>
    </source>
</reference>
<dbReference type="InterPro" id="IPR036513">
    <property type="entry name" value="STAS_dom_sf"/>
</dbReference>
<sequence length="297" mass="32182">MSDQDLEQENRALRARVAELEERLAALAPPSAPARASALELGQLLRLLLDHLDLIVWAVDASGTFTFHDGKGIDALGIERGAFLGQNLHVMYGAEGTSGVRIALAGTPAHDIQSGHGMYWENWYIPVRGEHGAVKHVVGLSLNVTETTRTREELDTKLALIERQQEVIQNLETPIIQVWDHVITLPMVGVVDSHRAARVTEDLLAAVSRLQARFAILDLTGVDVVDTGTASHMLNILGAVRLLGAEGIITGIRPNVAQTMVSLGLDLSRVITLATLRDGLSFAIRSLGDKPRARTRA</sequence>
<feature type="domain" description="STAS" evidence="2">
    <location>
        <begin position="172"/>
        <end position="283"/>
    </location>
</feature>
<dbReference type="PANTHER" id="PTHR33745:SF3">
    <property type="entry name" value="RSBT CO-ANTAGONIST PROTEIN RSBRC"/>
    <property type="match status" value="1"/>
</dbReference>
<keyword evidence="1" id="KW-0597">Phosphoprotein</keyword>
<evidence type="ECO:0000259" key="2">
    <source>
        <dbReference type="PROSITE" id="PS50801"/>
    </source>
</evidence>
<dbReference type="Gene3D" id="3.30.750.24">
    <property type="entry name" value="STAS domain"/>
    <property type="match status" value="1"/>
</dbReference>
<dbReference type="InterPro" id="IPR002645">
    <property type="entry name" value="STAS_dom"/>
</dbReference>
<dbReference type="RefSeq" id="WP_136972384.1">
    <property type="nucleotide sequence ID" value="NZ_JARZHI010000062.1"/>
</dbReference>
<proteinExistence type="predicted"/>
<dbReference type="SUPFAM" id="SSF52091">
    <property type="entry name" value="SpoIIaa-like"/>
    <property type="match status" value="1"/>
</dbReference>
<comment type="caution">
    <text evidence="3">The sequence shown here is derived from an EMBL/GenBank/DDBJ whole genome shotgun (WGS) entry which is preliminary data.</text>
</comment>
<dbReference type="Gene3D" id="3.30.450.20">
    <property type="entry name" value="PAS domain"/>
    <property type="match status" value="1"/>
</dbReference>
<protein>
    <submittedName>
        <fullName evidence="3">STAS domain-containing protein</fullName>
    </submittedName>
</protein>
<dbReference type="CDD" id="cd07041">
    <property type="entry name" value="STAS_RsbR_RsbS_like"/>
    <property type="match status" value="1"/>
</dbReference>
<evidence type="ECO:0000313" key="4">
    <source>
        <dbReference type="Proteomes" id="UP001160301"/>
    </source>
</evidence>